<dbReference type="RefSeq" id="WP_100714307.1">
    <property type="nucleotide sequence ID" value="NZ_NPDY01000011.1"/>
</dbReference>
<gene>
    <name evidence="2" type="ORF">CH360_12105</name>
    <name evidence="3" type="ORF">CH373_14515</name>
</gene>
<evidence type="ECO:0000313" key="4">
    <source>
        <dbReference type="Proteomes" id="UP000231962"/>
    </source>
</evidence>
<dbReference type="Proteomes" id="UP000231990">
    <property type="component" value="Unassembled WGS sequence"/>
</dbReference>
<dbReference type="OrthoDB" id="9803476at2"/>
<dbReference type="Proteomes" id="UP000231962">
    <property type="component" value="Unassembled WGS sequence"/>
</dbReference>
<evidence type="ECO:0000256" key="1">
    <source>
        <dbReference type="SAM" id="Phobius"/>
    </source>
</evidence>
<feature type="transmembrane region" description="Helical" evidence="1">
    <location>
        <begin position="6"/>
        <end position="25"/>
    </location>
</feature>
<keyword evidence="1" id="KW-0472">Membrane</keyword>
<evidence type="ECO:0000313" key="5">
    <source>
        <dbReference type="Proteomes" id="UP000231990"/>
    </source>
</evidence>
<dbReference type="SUPFAM" id="SSF55961">
    <property type="entry name" value="Bet v1-like"/>
    <property type="match status" value="1"/>
</dbReference>
<dbReference type="AlphaFoldDB" id="A0A2M9ZK57"/>
<organism evidence="3 5">
    <name type="scientific">Leptospira perolatii</name>
    <dbReference type="NCBI Taxonomy" id="2023191"/>
    <lineage>
        <taxon>Bacteria</taxon>
        <taxon>Pseudomonadati</taxon>
        <taxon>Spirochaetota</taxon>
        <taxon>Spirochaetia</taxon>
        <taxon>Leptospirales</taxon>
        <taxon>Leptospiraceae</taxon>
        <taxon>Leptospira</taxon>
    </lineage>
</organism>
<dbReference type="EMBL" id="NPDZ01000010">
    <property type="protein sequence ID" value="PJZ72364.1"/>
    <property type="molecule type" value="Genomic_DNA"/>
</dbReference>
<dbReference type="EMBL" id="NPDY01000011">
    <property type="protein sequence ID" value="PJZ69254.1"/>
    <property type="molecule type" value="Genomic_DNA"/>
</dbReference>
<keyword evidence="1" id="KW-1133">Transmembrane helix</keyword>
<reference evidence="4 5" key="1">
    <citation type="submission" date="2017-07" db="EMBL/GenBank/DDBJ databases">
        <title>Leptospira spp. isolated from tropical soils.</title>
        <authorList>
            <person name="Thibeaux R."/>
            <person name="Iraola G."/>
            <person name="Ferres I."/>
            <person name="Bierque E."/>
            <person name="Girault D."/>
            <person name="Soupe-Gilbert M.-E."/>
            <person name="Picardeau M."/>
            <person name="Goarant C."/>
        </authorList>
    </citation>
    <scope>NUCLEOTIDE SEQUENCE [LARGE SCALE GENOMIC DNA]</scope>
    <source>
        <strain evidence="3 5">FH1-B-B1</strain>
        <strain evidence="2 4">FH1-B-C1</strain>
    </source>
</reference>
<keyword evidence="1" id="KW-0812">Transmembrane</keyword>
<sequence length="165" mass="18815">MNQALTYVGIAVGIVALIVLSGYLLPKDHVATVEKEYQTSPEKIYQTIRNFKDYASWRTGVASVEAHSDTTWSEVNKDNEKIKFGIKSENYPKYCIVEILNEDLPFGGYWEFEISSKGGNASVLKLTENGFVTNPIYRLMSRFVFGHTATLVQYQEDLFRKINQQ</sequence>
<dbReference type="NCBIfam" id="NF047583">
    <property type="entry name" value="LIC10604_fam"/>
    <property type="match status" value="1"/>
</dbReference>
<protein>
    <recommendedName>
        <fullName evidence="6">Polyketide cyclase</fullName>
    </recommendedName>
</protein>
<comment type="caution">
    <text evidence="3">The sequence shown here is derived from an EMBL/GenBank/DDBJ whole genome shotgun (WGS) entry which is preliminary data.</text>
</comment>
<name>A0A2M9ZK57_9LEPT</name>
<proteinExistence type="predicted"/>
<evidence type="ECO:0008006" key="6">
    <source>
        <dbReference type="Google" id="ProtNLM"/>
    </source>
</evidence>
<evidence type="ECO:0000313" key="3">
    <source>
        <dbReference type="EMBL" id="PJZ72364.1"/>
    </source>
</evidence>
<evidence type="ECO:0000313" key="2">
    <source>
        <dbReference type="EMBL" id="PJZ69254.1"/>
    </source>
</evidence>
<accession>A0A2M9ZK57</accession>
<keyword evidence="4" id="KW-1185">Reference proteome</keyword>